<proteinExistence type="predicted"/>
<dbReference type="InterPro" id="IPR007842">
    <property type="entry name" value="HEPN_dom"/>
</dbReference>
<dbReference type="SUPFAM" id="SSF81593">
    <property type="entry name" value="Nucleotidyltransferase substrate binding subunit/domain"/>
    <property type="match status" value="1"/>
</dbReference>
<accession>A0A7C5QPF2</accession>
<evidence type="ECO:0000313" key="2">
    <source>
        <dbReference type="EMBL" id="HHK69195.1"/>
    </source>
</evidence>
<organism evidence="2">
    <name type="scientific">Caldiarchaeum subterraneum</name>
    <dbReference type="NCBI Taxonomy" id="311458"/>
    <lineage>
        <taxon>Archaea</taxon>
        <taxon>Nitrososphaerota</taxon>
        <taxon>Candidatus Caldarchaeales</taxon>
        <taxon>Candidatus Caldarchaeaceae</taxon>
        <taxon>Candidatus Caldarchaeum</taxon>
    </lineage>
</organism>
<dbReference type="SMART" id="SM00748">
    <property type="entry name" value="HEPN"/>
    <property type="match status" value="1"/>
</dbReference>
<name>A0A7C5QPF2_CALS0</name>
<dbReference type="AlphaFoldDB" id="A0A7C5QPF2"/>
<dbReference type="Pfam" id="PF05168">
    <property type="entry name" value="HEPN"/>
    <property type="match status" value="1"/>
</dbReference>
<protein>
    <submittedName>
        <fullName evidence="2">HEPN domain-containing protein</fullName>
    </submittedName>
</protein>
<feature type="domain" description="HEPN" evidence="1">
    <location>
        <begin position="9"/>
        <end position="120"/>
    </location>
</feature>
<dbReference type="Gene3D" id="1.20.120.330">
    <property type="entry name" value="Nucleotidyltransferases domain 2"/>
    <property type="match status" value="1"/>
</dbReference>
<sequence>MVSRARDWMRQAVRDLAHAEASLSQGDYEWACFAAQQAAEKAVKALYESRNMEAWGHSVSRLLEHLPEDLKPAASLLDKAKELDRHYIPTRYPNLHSEGAPLDYYTRSDAERAVEQAREVVEFCRSKGVQA</sequence>
<comment type="caution">
    <text evidence="2">The sequence shown here is derived from an EMBL/GenBank/DDBJ whole genome shotgun (WGS) entry which is preliminary data.</text>
</comment>
<dbReference type="EMBL" id="DRWN01000070">
    <property type="protein sequence ID" value="HHK69195.1"/>
    <property type="molecule type" value="Genomic_DNA"/>
</dbReference>
<reference evidence="2" key="1">
    <citation type="journal article" date="2020" name="mSystems">
        <title>Genome- and Community-Level Interaction Insights into Carbon Utilization and Element Cycling Functions of Hydrothermarchaeota in Hydrothermal Sediment.</title>
        <authorList>
            <person name="Zhou Z."/>
            <person name="Liu Y."/>
            <person name="Xu W."/>
            <person name="Pan J."/>
            <person name="Luo Z.H."/>
            <person name="Li M."/>
        </authorList>
    </citation>
    <scope>NUCLEOTIDE SEQUENCE [LARGE SCALE GENOMIC DNA]</scope>
    <source>
        <strain evidence="2">SpSt-1056</strain>
    </source>
</reference>
<dbReference type="PROSITE" id="PS50910">
    <property type="entry name" value="HEPN"/>
    <property type="match status" value="1"/>
</dbReference>
<evidence type="ECO:0000259" key="1">
    <source>
        <dbReference type="PROSITE" id="PS50910"/>
    </source>
</evidence>
<gene>
    <name evidence="2" type="ORF">ENM11_08655</name>
</gene>